<dbReference type="SMART" id="SM00404">
    <property type="entry name" value="PTPc_motif"/>
    <property type="match status" value="1"/>
</dbReference>
<keyword evidence="7" id="KW-1185">Reference proteome</keyword>
<evidence type="ECO:0000313" key="7">
    <source>
        <dbReference type="Proteomes" id="UP000659654"/>
    </source>
</evidence>
<dbReference type="eggNOG" id="KOG0789">
    <property type="taxonomic scope" value="Eukaryota"/>
</dbReference>
<evidence type="ECO:0000313" key="4">
    <source>
        <dbReference type="EMBL" id="CAD5234708.1"/>
    </source>
</evidence>
<organism evidence="6 8">
    <name type="scientific">Bursaphelenchus xylophilus</name>
    <name type="common">Pinewood nematode worm</name>
    <name type="synonym">Aphelenchoides xylophilus</name>
    <dbReference type="NCBI Taxonomy" id="6326"/>
    <lineage>
        <taxon>Eukaryota</taxon>
        <taxon>Metazoa</taxon>
        <taxon>Ecdysozoa</taxon>
        <taxon>Nematoda</taxon>
        <taxon>Chromadorea</taxon>
        <taxon>Rhabditida</taxon>
        <taxon>Tylenchina</taxon>
        <taxon>Tylenchomorpha</taxon>
        <taxon>Aphelenchoidea</taxon>
        <taxon>Aphelenchoididae</taxon>
        <taxon>Bursaphelenchus</taxon>
    </lineage>
</organism>
<evidence type="ECO:0000259" key="3">
    <source>
        <dbReference type="PROSITE" id="PS50056"/>
    </source>
</evidence>
<dbReference type="Gene3D" id="3.90.190.10">
    <property type="entry name" value="Protein tyrosine phosphatase superfamily"/>
    <property type="match status" value="1"/>
</dbReference>
<dbReference type="Proteomes" id="UP000095284">
    <property type="component" value="Unplaced"/>
</dbReference>
<sequence length="443" mass="50962">MSDEKARKKKKEKPEDNPRQSKKKENASKKNNVVKVRKESHEKISKVGTVPAVASSETPDRAIFDPNERLDPREPPLHEQQVKMLKTMVTNIMNDGITKLKEEYAALHKYKPPNVTKEAQGVNKRLSRYKDVACWDQTRVRLIFPPDMPNDFIHANYVNHELFVNRFICTQGPMEHTVVDFWRMVWQEHVTVIIMLCQCFELKKPKCAQYWPTVVNTPKQVHPFVITATNIDNSDPNVIATDLHVQCGDIIRQVEHRHWITWPDKTVPKNGAVAFRLLAHPRDYRFNPSVIHCSAGVGRTGTLLMIELIIQHVLNVRPISIPEVLKELRGQRSQLIQTEDQYVFIHFAMVQYAVLTKVITMGDCRHFLRSYDKYLKQCQEEVEAKLAAKKKKKATVKGTVRKRESKEKEEPGGAAGTQNNLVNAVGHDEDDELSHVESPEHKP</sequence>
<dbReference type="CDD" id="cd00047">
    <property type="entry name" value="PTPc"/>
    <property type="match status" value="1"/>
</dbReference>
<feature type="region of interest" description="Disordered" evidence="1">
    <location>
        <begin position="395"/>
        <end position="443"/>
    </location>
</feature>
<dbReference type="InterPro" id="IPR000387">
    <property type="entry name" value="Tyr_Pase_dom"/>
</dbReference>
<feature type="compositionally biased region" description="Basic and acidic residues" evidence="1">
    <location>
        <begin position="433"/>
        <end position="443"/>
    </location>
</feature>
<proteinExistence type="predicted"/>
<reference evidence="8" key="1">
    <citation type="submission" date="2016-11" db="UniProtKB">
        <authorList>
            <consortium name="WormBaseParasite"/>
        </authorList>
    </citation>
    <scope>IDENTIFICATION</scope>
</reference>
<dbReference type="PANTHER" id="PTHR46163:SF5">
    <property type="entry name" value="TYROSINE-PROTEIN PHOSPHATASE"/>
    <property type="match status" value="1"/>
</dbReference>
<dbReference type="Proteomes" id="UP000582659">
    <property type="component" value="Unassembled WGS sequence"/>
</dbReference>
<dbReference type="EMBL" id="CAJFCV020000006">
    <property type="protein sequence ID" value="CAG9130643.1"/>
    <property type="molecule type" value="Genomic_DNA"/>
</dbReference>
<reference evidence="5" key="2">
    <citation type="submission" date="2020-08" db="EMBL/GenBank/DDBJ databases">
        <authorList>
            <person name="Kikuchi T."/>
        </authorList>
    </citation>
    <scope>NUCLEOTIDE SEQUENCE</scope>
    <source>
        <strain evidence="4">Ka4C1</strain>
    </source>
</reference>
<dbReference type="InterPro" id="IPR052782">
    <property type="entry name" value="Oocyte-zygote_transition_reg"/>
</dbReference>
<dbReference type="PRINTS" id="PR00700">
    <property type="entry name" value="PRTYPHPHTASE"/>
</dbReference>
<evidence type="ECO:0000313" key="5">
    <source>
        <dbReference type="EMBL" id="CAG9130643.1"/>
    </source>
</evidence>
<dbReference type="AlphaFoldDB" id="A0A1I7SDE8"/>
<dbReference type="PROSITE" id="PS50056">
    <property type="entry name" value="TYR_PHOSPHATASE_2"/>
    <property type="match status" value="1"/>
</dbReference>
<dbReference type="OrthoDB" id="10253954at2759"/>
<dbReference type="PANTHER" id="PTHR46163">
    <property type="entry name" value="TYROSINE-PROTEIN PHOSPHATASE-RELATED"/>
    <property type="match status" value="1"/>
</dbReference>
<dbReference type="Pfam" id="PF00102">
    <property type="entry name" value="Y_phosphatase"/>
    <property type="match status" value="1"/>
</dbReference>
<evidence type="ECO:0000259" key="2">
    <source>
        <dbReference type="PROSITE" id="PS50055"/>
    </source>
</evidence>
<dbReference type="SMART" id="SM00194">
    <property type="entry name" value="PTPc"/>
    <property type="match status" value="1"/>
</dbReference>
<protein>
    <submittedName>
        <fullName evidence="4">(pine wood nematode) hypothetical protein</fullName>
    </submittedName>
</protein>
<evidence type="ECO:0000256" key="1">
    <source>
        <dbReference type="SAM" id="MobiDB-lite"/>
    </source>
</evidence>
<dbReference type="Proteomes" id="UP000659654">
    <property type="component" value="Unassembled WGS sequence"/>
</dbReference>
<dbReference type="PROSITE" id="PS50055">
    <property type="entry name" value="TYR_PHOSPHATASE_PTP"/>
    <property type="match status" value="1"/>
</dbReference>
<dbReference type="EMBL" id="CAJFDI010000006">
    <property type="protein sequence ID" value="CAD5234708.1"/>
    <property type="molecule type" value="Genomic_DNA"/>
</dbReference>
<dbReference type="SMR" id="A0A1I7SDE8"/>
<dbReference type="InterPro" id="IPR000242">
    <property type="entry name" value="PTP_cat"/>
</dbReference>
<name>A0A1I7SDE8_BURXY</name>
<dbReference type="WBParaSite" id="BXY_1105300.1">
    <property type="protein sequence ID" value="BXY_1105300.1"/>
    <property type="gene ID" value="BXY_1105300"/>
</dbReference>
<accession>A0A1I7SDE8</accession>
<dbReference type="GO" id="GO:0004725">
    <property type="term" value="F:protein tyrosine phosphatase activity"/>
    <property type="evidence" value="ECO:0007669"/>
    <property type="project" value="InterPro"/>
</dbReference>
<feature type="compositionally biased region" description="Basic and acidic residues" evidence="1">
    <location>
        <begin position="1"/>
        <end position="28"/>
    </location>
</feature>
<dbReference type="InterPro" id="IPR003595">
    <property type="entry name" value="Tyr_Pase_cat"/>
</dbReference>
<feature type="compositionally biased region" description="Basic and acidic residues" evidence="1">
    <location>
        <begin position="401"/>
        <end position="411"/>
    </location>
</feature>
<feature type="domain" description="Tyrosine specific protein phosphatases" evidence="3">
    <location>
        <begin position="290"/>
        <end position="343"/>
    </location>
</feature>
<feature type="region of interest" description="Disordered" evidence="1">
    <location>
        <begin position="1"/>
        <end position="56"/>
    </location>
</feature>
<dbReference type="InterPro" id="IPR029021">
    <property type="entry name" value="Prot-tyrosine_phosphatase-like"/>
</dbReference>
<evidence type="ECO:0000313" key="8">
    <source>
        <dbReference type="WBParaSite" id="BXY_1105300.1"/>
    </source>
</evidence>
<feature type="domain" description="Tyrosine-protein phosphatase" evidence="2">
    <location>
        <begin position="100"/>
        <end position="352"/>
    </location>
</feature>
<dbReference type="PROSITE" id="PS00383">
    <property type="entry name" value="TYR_PHOSPHATASE_1"/>
    <property type="match status" value="1"/>
</dbReference>
<feature type="compositionally biased region" description="Basic and acidic residues" evidence="1">
    <location>
        <begin position="36"/>
        <end position="45"/>
    </location>
</feature>
<dbReference type="InterPro" id="IPR016130">
    <property type="entry name" value="Tyr_Pase_AS"/>
</dbReference>
<gene>
    <name evidence="4" type="ORF">BXYJ_LOCUS14799</name>
</gene>
<dbReference type="SUPFAM" id="SSF52799">
    <property type="entry name" value="(Phosphotyrosine protein) phosphatases II"/>
    <property type="match status" value="1"/>
</dbReference>
<evidence type="ECO:0000313" key="6">
    <source>
        <dbReference type="Proteomes" id="UP000095284"/>
    </source>
</evidence>